<dbReference type="Proteomes" id="UP000452235">
    <property type="component" value="Unassembled WGS sequence"/>
</dbReference>
<dbReference type="GO" id="GO:0005869">
    <property type="term" value="C:dynactin complex"/>
    <property type="evidence" value="ECO:0007669"/>
    <property type="project" value="InterPro"/>
</dbReference>
<dbReference type="AlphaFoldDB" id="A0A5M3ZC75"/>
<protein>
    <submittedName>
        <fullName evidence="1">Nuclear distribution protein RO10</fullName>
    </submittedName>
</protein>
<organism evidence="1 2">
    <name type="scientific">Aspergillus terreus</name>
    <dbReference type="NCBI Taxonomy" id="33178"/>
    <lineage>
        <taxon>Eukaryota</taxon>
        <taxon>Fungi</taxon>
        <taxon>Dikarya</taxon>
        <taxon>Ascomycota</taxon>
        <taxon>Pezizomycotina</taxon>
        <taxon>Eurotiomycetes</taxon>
        <taxon>Eurotiomycetidae</taxon>
        <taxon>Eurotiales</taxon>
        <taxon>Aspergillaceae</taxon>
        <taxon>Aspergillus</taxon>
        <taxon>Aspergillus subgen. Circumdati</taxon>
    </lineage>
</organism>
<dbReference type="VEuPathDB" id="FungiDB:ATEG_08257"/>
<dbReference type="EMBL" id="BLJY01000012">
    <property type="protein sequence ID" value="GFF20474.1"/>
    <property type="molecule type" value="Genomic_DNA"/>
</dbReference>
<reference evidence="1 2" key="1">
    <citation type="submission" date="2020-01" db="EMBL/GenBank/DDBJ databases">
        <title>Aspergillus terreus IFO 6365 whole genome shotgun sequence.</title>
        <authorList>
            <person name="Kanamasa S."/>
            <person name="Takahashi H."/>
        </authorList>
    </citation>
    <scope>NUCLEOTIDE SEQUENCE [LARGE SCALE GENOMIC DNA]</scope>
    <source>
        <strain evidence="1 2">IFO 6365</strain>
    </source>
</reference>
<accession>A0A5M3ZC75</accession>
<dbReference type="VEuPathDB" id="FungiDB:ATEG_08256"/>
<dbReference type="GO" id="GO:0061640">
    <property type="term" value="P:cytoskeleton-dependent cytokinesis"/>
    <property type="evidence" value="ECO:0007669"/>
    <property type="project" value="InterPro"/>
</dbReference>
<gene>
    <name evidence="1" type="ORF">ATEIFO6365_0012023000</name>
</gene>
<evidence type="ECO:0000313" key="1">
    <source>
        <dbReference type="EMBL" id="GFF20474.1"/>
    </source>
</evidence>
<dbReference type="Pfam" id="PF07426">
    <property type="entry name" value="Dynactin_p22"/>
    <property type="match status" value="1"/>
</dbReference>
<evidence type="ECO:0000313" key="2">
    <source>
        <dbReference type="Proteomes" id="UP000452235"/>
    </source>
</evidence>
<sequence length="539" mass="60472">MASESASPIGAPEAHSQSPPPATTTLRLYKRLPKGRKALFAPSDSAPASYFVSNPVPHRYHSQWRPVFYRGDNPKYTPSATVIGRAFRNALWGKIEFQLGEGVGEELENERRRKEVKKLKRKNKFRRAFGASAKDATEDLEEKPVLGRKMVIHVRRPSVFKRRVEWELNGVVYRWTGTRMFSTSFMKGAKGWSHSLKLVRVSDHALIATFEKSRWSSFSSSIKSGGPPNKSKQFVGTLRVHVPSNTEALTANGDATVPETLNDHDLSTAADTDLTDAIVLTSWIVAEAEHRLRLKVLDVLQDIAEKAGEAAVTHLSQQQPIQHNHPNMTIENDSVAGATIELLEARLRRLTYLLTGDANWTGAPTAPAKPASLDDSVSRRLLHLERDLEKLSRTIPAVRDVVQLHDRFPDLFRPTPPQAIPENLTTQNLASMVLSYASAFPETASRLTSLNDLPIPDAQTSAALIELQPRMDRLAQTQDEQAQAIAELRVRTARVLQRWYEVSLVSAGECWAEWEGRLEDVEREVKREEVVRERRAKEV</sequence>
<dbReference type="OrthoDB" id="5403729at2759"/>
<name>A0A5M3ZC75_ASPTE</name>
<proteinExistence type="predicted"/>
<keyword evidence="2" id="KW-1185">Reference proteome</keyword>
<dbReference type="InterPro" id="IPR009991">
    <property type="entry name" value="DCTN3"/>
</dbReference>
<comment type="caution">
    <text evidence="1">The sequence shown here is derived from an EMBL/GenBank/DDBJ whole genome shotgun (WGS) entry which is preliminary data.</text>
</comment>